<dbReference type="EMBL" id="JAAIUW010000001">
    <property type="protein sequence ID" value="KAF7844139.1"/>
    <property type="molecule type" value="Genomic_DNA"/>
</dbReference>
<name>A0A835CJ25_9FABA</name>
<organism evidence="2 3">
    <name type="scientific">Senna tora</name>
    <dbReference type="NCBI Taxonomy" id="362788"/>
    <lineage>
        <taxon>Eukaryota</taxon>
        <taxon>Viridiplantae</taxon>
        <taxon>Streptophyta</taxon>
        <taxon>Embryophyta</taxon>
        <taxon>Tracheophyta</taxon>
        <taxon>Spermatophyta</taxon>
        <taxon>Magnoliopsida</taxon>
        <taxon>eudicotyledons</taxon>
        <taxon>Gunneridae</taxon>
        <taxon>Pentapetalae</taxon>
        <taxon>rosids</taxon>
        <taxon>fabids</taxon>
        <taxon>Fabales</taxon>
        <taxon>Fabaceae</taxon>
        <taxon>Caesalpinioideae</taxon>
        <taxon>Cassia clade</taxon>
        <taxon>Senna</taxon>
    </lineage>
</organism>
<comment type="caution">
    <text evidence="2">The sequence shown here is derived from an EMBL/GenBank/DDBJ whole genome shotgun (WGS) entry which is preliminary data.</text>
</comment>
<dbReference type="AlphaFoldDB" id="A0A835CJ25"/>
<feature type="compositionally biased region" description="Basic and acidic residues" evidence="1">
    <location>
        <begin position="283"/>
        <end position="298"/>
    </location>
</feature>
<reference evidence="2" key="1">
    <citation type="submission" date="2020-09" db="EMBL/GenBank/DDBJ databases">
        <title>Genome-Enabled Discovery of Anthraquinone Biosynthesis in Senna tora.</title>
        <authorList>
            <person name="Kang S.-H."/>
            <person name="Pandey R.P."/>
            <person name="Lee C.-M."/>
            <person name="Sim J.-S."/>
            <person name="Jeong J.-T."/>
            <person name="Choi B.-S."/>
            <person name="Jung M."/>
            <person name="Ginzburg D."/>
            <person name="Zhao K."/>
            <person name="Won S.Y."/>
            <person name="Oh T.-J."/>
            <person name="Yu Y."/>
            <person name="Kim N.-H."/>
            <person name="Lee O.R."/>
            <person name="Lee T.-H."/>
            <person name="Bashyal P."/>
            <person name="Kim T.-S."/>
            <person name="Lee W.-H."/>
            <person name="Kawkins C."/>
            <person name="Kim C.-K."/>
            <person name="Kim J.S."/>
            <person name="Ahn B.O."/>
            <person name="Rhee S.Y."/>
            <person name="Sohng J.K."/>
        </authorList>
    </citation>
    <scope>NUCLEOTIDE SEQUENCE</scope>
    <source>
        <tissue evidence="2">Leaf</tissue>
    </source>
</reference>
<proteinExistence type="predicted"/>
<feature type="compositionally biased region" description="Basic and acidic residues" evidence="1">
    <location>
        <begin position="226"/>
        <end position="237"/>
    </location>
</feature>
<sequence>MNLPASVLGVTLLVTMITIFSSRNALSLKLLYRSSSKKASLREGKGLLPRMRLQTSPKVSFNPKRNLYNLFPSTNFLKTDSNSNIPADFSCVEYDSRAASQISLCPVIKTGVASEYWKEEIATIGACSGVEDELSTAEVMVPNTTVLRLDMEQLHPLLIMWKLLILNHSAKIKLNSSKNSLVGPPLYLDLPYGKMIGNAEECNSVYLLGSYIFSNFIDVRIPIHSEQNREQRTDPENPQKSTNRARKPTSGRHCRRSAVDRVARPPRVARGTVQRVTQKLRATRAEKQRGFANREENQTYRARKPSSGHRCRRSIVNGVARPARVTRGTRPTRLSEALSNQRREIEENHDSLSIEVFGEEVRQLRRRGFRRRAPLASEPTAATPPD</sequence>
<feature type="region of interest" description="Disordered" evidence="1">
    <location>
        <begin position="366"/>
        <end position="386"/>
    </location>
</feature>
<gene>
    <name evidence="2" type="ORF">G2W53_001044</name>
</gene>
<feature type="compositionally biased region" description="Basic residues" evidence="1">
    <location>
        <begin position="243"/>
        <end position="256"/>
    </location>
</feature>
<evidence type="ECO:0000313" key="3">
    <source>
        <dbReference type="Proteomes" id="UP000634136"/>
    </source>
</evidence>
<feature type="region of interest" description="Disordered" evidence="1">
    <location>
        <begin position="226"/>
        <end position="309"/>
    </location>
</feature>
<keyword evidence="3" id="KW-1185">Reference proteome</keyword>
<evidence type="ECO:0000313" key="2">
    <source>
        <dbReference type="EMBL" id="KAF7844139.1"/>
    </source>
</evidence>
<protein>
    <submittedName>
        <fullName evidence="2">Uncharacterized protein</fullName>
    </submittedName>
</protein>
<accession>A0A835CJ25</accession>
<dbReference type="Proteomes" id="UP000634136">
    <property type="component" value="Unassembled WGS sequence"/>
</dbReference>
<evidence type="ECO:0000256" key="1">
    <source>
        <dbReference type="SAM" id="MobiDB-lite"/>
    </source>
</evidence>